<dbReference type="InterPro" id="IPR001138">
    <property type="entry name" value="Zn2Cys6_DnaBD"/>
</dbReference>
<dbReference type="Pfam" id="PF00172">
    <property type="entry name" value="Zn_clus"/>
    <property type="match status" value="1"/>
</dbReference>
<dbReference type="InterPro" id="IPR036864">
    <property type="entry name" value="Zn2-C6_fun-type_DNA-bd_sf"/>
</dbReference>
<feature type="compositionally biased region" description="Low complexity" evidence="2">
    <location>
        <begin position="507"/>
        <end position="518"/>
    </location>
</feature>
<reference evidence="4" key="2">
    <citation type="submission" date="2023-06" db="EMBL/GenBank/DDBJ databases">
        <authorList>
            <consortium name="Lawrence Berkeley National Laboratory"/>
            <person name="Haridas S."/>
            <person name="Hensen N."/>
            <person name="Bonometti L."/>
            <person name="Westerberg I."/>
            <person name="Brannstrom I.O."/>
            <person name="Guillou S."/>
            <person name="Cros-Aarteil S."/>
            <person name="Calhoun S."/>
            <person name="Kuo A."/>
            <person name="Mondo S."/>
            <person name="Pangilinan J."/>
            <person name="Riley R."/>
            <person name="Labutti K."/>
            <person name="Andreopoulos B."/>
            <person name="Lipzen A."/>
            <person name="Chen C."/>
            <person name="Yanf M."/>
            <person name="Daum C."/>
            <person name="Ng V."/>
            <person name="Clum A."/>
            <person name="Steindorff A."/>
            <person name="Ohm R."/>
            <person name="Martin F."/>
            <person name="Silar P."/>
            <person name="Natvig D."/>
            <person name="Lalanne C."/>
            <person name="Gautier V."/>
            <person name="Ament-Velasquez S.L."/>
            <person name="Kruys A."/>
            <person name="Hutchinson M.I."/>
            <person name="Powell A.J."/>
            <person name="Barry K."/>
            <person name="Miller A.N."/>
            <person name="Grigoriev I.V."/>
            <person name="Debuchy R."/>
            <person name="Gladieux P."/>
            <person name="Thoren M.H."/>
            <person name="Johannesson H."/>
        </authorList>
    </citation>
    <scope>NUCLEOTIDE SEQUENCE</scope>
    <source>
        <strain evidence="4">SMH4131-1</strain>
    </source>
</reference>
<dbReference type="Pfam" id="PF11951">
    <property type="entry name" value="Fungal_trans_2"/>
    <property type="match status" value="1"/>
</dbReference>
<dbReference type="AlphaFoldDB" id="A0AAE0IZ27"/>
<reference evidence="4" key="1">
    <citation type="journal article" date="2023" name="Mol. Phylogenet. Evol.">
        <title>Genome-scale phylogeny and comparative genomics of the fungal order Sordariales.</title>
        <authorList>
            <person name="Hensen N."/>
            <person name="Bonometti L."/>
            <person name="Westerberg I."/>
            <person name="Brannstrom I.O."/>
            <person name="Guillou S."/>
            <person name="Cros-Aarteil S."/>
            <person name="Calhoun S."/>
            <person name="Haridas S."/>
            <person name="Kuo A."/>
            <person name="Mondo S."/>
            <person name="Pangilinan J."/>
            <person name="Riley R."/>
            <person name="LaButti K."/>
            <person name="Andreopoulos B."/>
            <person name="Lipzen A."/>
            <person name="Chen C."/>
            <person name="Yan M."/>
            <person name="Daum C."/>
            <person name="Ng V."/>
            <person name="Clum A."/>
            <person name="Steindorff A."/>
            <person name="Ohm R.A."/>
            <person name="Martin F."/>
            <person name="Silar P."/>
            <person name="Natvig D.O."/>
            <person name="Lalanne C."/>
            <person name="Gautier V."/>
            <person name="Ament-Velasquez S.L."/>
            <person name="Kruys A."/>
            <person name="Hutchinson M.I."/>
            <person name="Powell A.J."/>
            <person name="Barry K."/>
            <person name="Miller A.N."/>
            <person name="Grigoriev I.V."/>
            <person name="Debuchy R."/>
            <person name="Gladieux P."/>
            <person name="Hiltunen Thoren M."/>
            <person name="Johannesson H."/>
        </authorList>
    </citation>
    <scope>NUCLEOTIDE SEQUENCE</scope>
    <source>
        <strain evidence="4">SMH4131-1</strain>
    </source>
</reference>
<gene>
    <name evidence="4" type="ORF">B0T19DRAFT_129263</name>
</gene>
<dbReference type="PANTHER" id="PTHR38791:SF5">
    <property type="entry name" value="TRANSCRIPTION FACTOR DBAG-RELATED"/>
    <property type="match status" value="1"/>
</dbReference>
<feature type="compositionally biased region" description="Polar residues" evidence="2">
    <location>
        <begin position="528"/>
        <end position="537"/>
    </location>
</feature>
<proteinExistence type="predicted"/>
<evidence type="ECO:0000259" key="3">
    <source>
        <dbReference type="PROSITE" id="PS50048"/>
    </source>
</evidence>
<sequence>MVYCGKPSKGCSNCRERKIRCDQREPGCGQCDKRQQECPGYRNLVDLMFRDESSHVIKKAKAKARRRGHHLTVDSERSPESERGLSLTPEPRPKSLSLVVPARKDPPSSPSTDWSCDDGSMLMSPESGSWPVTPAMALFYNLAPTCQERGTAYFFSRHVTDDETTSHQRFDFVYDVWKPESISPDREVDGVLASMTAVGLMGLASMTRSTDLMDAARKSYGTALRLTNHALENPVEAIKDSTMLSVLILGLFEMMTENTPRTRTVKAFQEHVNGAAALAKLRGPAQFSTRAGVRMFTMLCHRVMISCIQNNSPMPQPLVELWQEMTEVVEPPEPTWWITRLMFQVLQVRCDIKSGELTDPEIIVGRLLNIEEEFEKLVSQLPPSWQYRTFKVTRPHPAILDGIYHIYDSISHASTWNSIRTIRILILETIMSEIYRESQHPLSRLASNRYMEVFSHARRNLTRMVHAINASVPQLLGLVDSSVDNLSSASTPISSVEVRETPSPATSPSSRWSDSAGSGSPGRESLTARRQQPQQPAGLTILDVTRASDPEDEAARFVLLVSATSAVVWPLYVVGMSSACTEEMRTYTIERLRTLFIETSISQADAVANLLEEHEMSSGWSDSPAPMPMPMPQHQMQHHHHHGLVLLSRENAGYNFDALPV</sequence>
<protein>
    <recommendedName>
        <fullName evidence="3">Zn(2)-C6 fungal-type domain-containing protein</fullName>
    </recommendedName>
</protein>
<accession>A0AAE0IZ27</accession>
<keyword evidence="5" id="KW-1185">Reference proteome</keyword>
<dbReference type="SMART" id="SM00066">
    <property type="entry name" value="GAL4"/>
    <property type="match status" value="1"/>
</dbReference>
<dbReference type="Gene3D" id="4.10.240.10">
    <property type="entry name" value="Zn(2)-C6 fungal-type DNA-binding domain"/>
    <property type="match status" value="1"/>
</dbReference>
<dbReference type="PANTHER" id="PTHR38791">
    <property type="entry name" value="ZN(II)2CYS6 TRANSCRIPTION FACTOR (EUROFUNG)-RELATED-RELATED"/>
    <property type="match status" value="1"/>
</dbReference>
<keyword evidence="1" id="KW-0539">Nucleus</keyword>
<feature type="compositionally biased region" description="Basic residues" evidence="2">
    <location>
        <begin position="61"/>
        <end position="70"/>
    </location>
</feature>
<dbReference type="GO" id="GO:0000981">
    <property type="term" value="F:DNA-binding transcription factor activity, RNA polymerase II-specific"/>
    <property type="evidence" value="ECO:0007669"/>
    <property type="project" value="InterPro"/>
</dbReference>
<dbReference type="GO" id="GO:0008270">
    <property type="term" value="F:zinc ion binding"/>
    <property type="evidence" value="ECO:0007669"/>
    <property type="project" value="InterPro"/>
</dbReference>
<name>A0AAE0IZ27_9PEZI</name>
<feature type="region of interest" description="Disordered" evidence="2">
    <location>
        <begin position="61"/>
        <end position="120"/>
    </location>
</feature>
<dbReference type="EMBL" id="JAUEPO010000002">
    <property type="protein sequence ID" value="KAK3333552.1"/>
    <property type="molecule type" value="Genomic_DNA"/>
</dbReference>
<evidence type="ECO:0000256" key="2">
    <source>
        <dbReference type="SAM" id="MobiDB-lite"/>
    </source>
</evidence>
<feature type="compositionally biased region" description="Basic and acidic residues" evidence="2">
    <location>
        <begin position="71"/>
        <end position="83"/>
    </location>
</feature>
<evidence type="ECO:0000313" key="5">
    <source>
        <dbReference type="Proteomes" id="UP001286456"/>
    </source>
</evidence>
<dbReference type="SUPFAM" id="SSF57701">
    <property type="entry name" value="Zn2/Cys6 DNA-binding domain"/>
    <property type="match status" value="1"/>
</dbReference>
<feature type="region of interest" description="Disordered" evidence="2">
    <location>
        <begin position="489"/>
        <end position="538"/>
    </location>
</feature>
<dbReference type="PROSITE" id="PS50048">
    <property type="entry name" value="ZN2_CY6_FUNGAL_2"/>
    <property type="match status" value="1"/>
</dbReference>
<dbReference type="Proteomes" id="UP001286456">
    <property type="component" value="Unassembled WGS sequence"/>
</dbReference>
<feature type="domain" description="Zn(2)-C6 fungal-type" evidence="3">
    <location>
        <begin position="10"/>
        <end position="38"/>
    </location>
</feature>
<dbReference type="InterPro" id="IPR021858">
    <property type="entry name" value="Fun_TF"/>
</dbReference>
<evidence type="ECO:0000313" key="4">
    <source>
        <dbReference type="EMBL" id="KAK3333552.1"/>
    </source>
</evidence>
<dbReference type="InterPro" id="IPR053175">
    <property type="entry name" value="DHMBA_Reg_Transcription_Factor"/>
</dbReference>
<comment type="caution">
    <text evidence="4">The sequence shown here is derived from an EMBL/GenBank/DDBJ whole genome shotgun (WGS) entry which is preliminary data.</text>
</comment>
<dbReference type="CDD" id="cd00067">
    <property type="entry name" value="GAL4"/>
    <property type="match status" value="1"/>
</dbReference>
<dbReference type="PROSITE" id="PS00463">
    <property type="entry name" value="ZN2_CY6_FUNGAL_1"/>
    <property type="match status" value="1"/>
</dbReference>
<evidence type="ECO:0000256" key="1">
    <source>
        <dbReference type="ARBA" id="ARBA00023242"/>
    </source>
</evidence>
<organism evidence="4 5">
    <name type="scientific">Cercophora scortea</name>
    <dbReference type="NCBI Taxonomy" id="314031"/>
    <lineage>
        <taxon>Eukaryota</taxon>
        <taxon>Fungi</taxon>
        <taxon>Dikarya</taxon>
        <taxon>Ascomycota</taxon>
        <taxon>Pezizomycotina</taxon>
        <taxon>Sordariomycetes</taxon>
        <taxon>Sordariomycetidae</taxon>
        <taxon>Sordariales</taxon>
        <taxon>Lasiosphaeriaceae</taxon>
        <taxon>Cercophora</taxon>
    </lineage>
</organism>